<dbReference type="STRING" id="1796646.A4V02_06985"/>
<reference evidence="2" key="1">
    <citation type="submission" date="2016-04" db="EMBL/GenBank/DDBJ databases">
        <title>Complete Genome Sequences of Twelve Strains of a Stable Defined Moderately Diverse Mouse Microbiota 2 (sDMDMm2).</title>
        <authorList>
            <person name="Uchimura Y."/>
            <person name="Wyss M."/>
            <person name="Brugiroux S."/>
            <person name="Limenitakis J.P."/>
            <person name="Stecher B."/>
            <person name="McCoy K.D."/>
            <person name="Macpherson A.J."/>
        </authorList>
    </citation>
    <scope>NUCLEOTIDE SEQUENCE [LARGE SCALE GENOMIC DNA]</scope>
    <source>
        <strain evidence="2">YL27</strain>
    </source>
</reference>
<protein>
    <submittedName>
        <fullName evidence="1">MarR family transcriptional regulator</fullName>
    </submittedName>
</protein>
<dbReference type="GeneID" id="65536598"/>
<organism evidence="1 2">
    <name type="scientific">Muribaculum intestinale</name>
    <dbReference type="NCBI Taxonomy" id="1796646"/>
    <lineage>
        <taxon>Bacteria</taxon>
        <taxon>Pseudomonadati</taxon>
        <taxon>Bacteroidota</taxon>
        <taxon>Bacteroidia</taxon>
        <taxon>Bacteroidales</taxon>
        <taxon>Muribaculaceae</taxon>
        <taxon>Muribaculum</taxon>
    </lineage>
</organism>
<dbReference type="AlphaFoldDB" id="A0A1B1S9L8"/>
<dbReference type="RefSeq" id="WP_068960807.1">
    <property type="nucleotide sequence ID" value="NZ_CAJTAP010000017.1"/>
</dbReference>
<evidence type="ECO:0000313" key="1">
    <source>
        <dbReference type="EMBL" id="ANU63494.1"/>
    </source>
</evidence>
<accession>A0A1Z2XJ09</accession>
<dbReference type="PANTHER" id="PTHR36849:SF1">
    <property type="entry name" value="CYTOPLASMIC PROTEIN"/>
    <property type="match status" value="1"/>
</dbReference>
<proteinExistence type="predicted"/>
<dbReference type="PANTHER" id="PTHR36849">
    <property type="entry name" value="CYTOPLASMIC PROTEIN-RELATED"/>
    <property type="match status" value="1"/>
</dbReference>
<name>A0A1B1S9L8_9BACT</name>
<dbReference type="InterPro" id="IPR052552">
    <property type="entry name" value="YeaO-like"/>
</dbReference>
<dbReference type="KEGG" id="pary:A4V02_06985"/>
<dbReference type="Proteomes" id="UP000186351">
    <property type="component" value="Chromosome"/>
</dbReference>
<dbReference type="OrthoDB" id="9790745at2"/>
<dbReference type="Pfam" id="PF22752">
    <property type="entry name" value="DUF488-N3i"/>
    <property type="match status" value="1"/>
</dbReference>
<sequence length="121" mass="14522">MTDIKLQRVYTNPSGSYDDGWRIYVDRLWPRGESKAKFHYDYWAKDIAPSAELREWFHADPQNRWPDFARKYMSELQTNPAIEDLTTQIRRHQHVTLLYSSHDTEHNNATVLAEYLHKKIE</sequence>
<dbReference type="EMBL" id="CP015402">
    <property type="protein sequence ID" value="ANU63494.1"/>
    <property type="molecule type" value="Genomic_DNA"/>
</dbReference>
<keyword evidence="2" id="KW-1185">Reference proteome</keyword>
<gene>
    <name evidence="1" type="ORF">A4V02_06985</name>
</gene>
<evidence type="ECO:0000313" key="2">
    <source>
        <dbReference type="Proteomes" id="UP000186351"/>
    </source>
</evidence>
<accession>A0A1B1S9L8</accession>